<keyword evidence="2" id="KW-1185">Reference proteome</keyword>
<evidence type="ECO:0000313" key="1">
    <source>
        <dbReference type="EMBL" id="AWK88780.1"/>
    </source>
</evidence>
<reference evidence="2" key="1">
    <citation type="submission" date="2018-05" db="EMBL/GenBank/DDBJ databases">
        <title>Azospirillum thermophila sp. nov., a novel isolated from hot spring.</title>
        <authorList>
            <person name="Zhao Z."/>
        </authorList>
    </citation>
    <scope>NUCLEOTIDE SEQUENCE [LARGE SCALE GENOMIC DNA]</scope>
    <source>
        <strain evidence="2">CFH 70021</strain>
        <plasmid evidence="2">unnamed1</plasmid>
    </source>
</reference>
<dbReference type="Proteomes" id="UP000245629">
    <property type="component" value="Plasmid unnamed1"/>
</dbReference>
<protein>
    <recommendedName>
        <fullName evidence="3">Nif11 domain-containing protein</fullName>
    </recommendedName>
</protein>
<accession>A0A2S2CWK3</accession>
<gene>
    <name evidence="1" type="ORF">DEW08_22135</name>
</gene>
<dbReference type="KEGG" id="azz:DEW08_22135"/>
<geneLocation type="plasmid" evidence="1 2">
    <name>unnamed1</name>
</geneLocation>
<name>A0A2S2CWK3_9PROT</name>
<evidence type="ECO:0008006" key="3">
    <source>
        <dbReference type="Google" id="ProtNLM"/>
    </source>
</evidence>
<proteinExistence type="predicted"/>
<organism evidence="1 2">
    <name type="scientific">Azospirillum thermophilum</name>
    <dbReference type="NCBI Taxonomy" id="2202148"/>
    <lineage>
        <taxon>Bacteria</taxon>
        <taxon>Pseudomonadati</taxon>
        <taxon>Pseudomonadota</taxon>
        <taxon>Alphaproteobacteria</taxon>
        <taxon>Rhodospirillales</taxon>
        <taxon>Azospirillaceae</taxon>
        <taxon>Azospirillum</taxon>
    </lineage>
</organism>
<evidence type="ECO:0000313" key="2">
    <source>
        <dbReference type="Proteomes" id="UP000245629"/>
    </source>
</evidence>
<dbReference type="AlphaFoldDB" id="A0A2S2CWK3"/>
<sequence length="99" mass="10683">MTTTAESLARFKALATEKPGLFEPLKGATNSTAAAEMMTRIAADNGLDIPAETFRQELDAFIEKGTELSDSELDSVAGGFSISWPAPFRWLGMPSETRI</sequence>
<dbReference type="EMBL" id="CP029356">
    <property type="protein sequence ID" value="AWK88780.1"/>
    <property type="molecule type" value="Genomic_DNA"/>
</dbReference>
<dbReference type="RefSeq" id="WP_109331404.1">
    <property type="nucleotide sequence ID" value="NZ_CP029356.1"/>
</dbReference>
<keyword evidence="1" id="KW-0614">Plasmid</keyword>